<keyword evidence="2" id="KW-1185">Reference proteome</keyword>
<gene>
    <name evidence="1" type="ORF">ABZ568_00770</name>
</gene>
<sequence length="231" mass="25204">MSSIHTERPAFDNRQAAAAHHLGQAFGAVDAAPAVDDETKPKVWHFASSVDARAAADRGQVKDRDILVVESERVVGFVVIIRPVAITDRHGAFSPHSHLPKPAREFCRGDYAFSAERAEQIAIDLGCALADPCAAEAARIATGKPVPIEIPRLLVEPGDILFAFGSRLRVHDTGTRVDAETGQSEWWVDVEGATEEDSRRTYRGRWNFAVPVETAAWDIVTVERTLENASA</sequence>
<name>A0ABV2XLY1_9ACTN</name>
<evidence type="ECO:0000313" key="1">
    <source>
        <dbReference type="EMBL" id="MEU2264994.1"/>
    </source>
</evidence>
<organism evidence="1 2">
    <name type="scientific">Streptomyces olindensis</name>
    <dbReference type="NCBI Taxonomy" id="358823"/>
    <lineage>
        <taxon>Bacteria</taxon>
        <taxon>Bacillati</taxon>
        <taxon>Actinomycetota</taxon>
        <taxon>Actinomycetes</taxon>
        <taxon>Kitasatosporales</taxon>
        <taxon>Streptomycetaceae</taxon>
        <taxon>Streptomyces</taxon>
    </lineage>
</organism>
<proteinExistence type="predicted"/>
<accession>A0ABV2XLY1</accession>
<comment type="caution">
    <text evidence="1">The sequence shown here is derived from an EMBL/GenBank/DDBJ whole genome shotgun (WGS) entry which is preliminary data.</text>
</comment>
<reference evidence="1 2" key="1">
    <citation type="submission" date="2024-06" db="EMBL/GenBank/DDBJ databases">
        <title>The Natural Products Discovery Center: Release of the First 8490 Sequenced Strains for Exploring Actinobacteria Biosynthetic Diversity.</title>
        <authorList>
            <person name="Kalkreuter E."/>
            <person name="Kautsar S.A."/>
            <person name="Yang D."/>
            <person name="Bader C.D."/>
            <person name="Teijaro C.N."/>
            <person name="Fluegel L."/>
            <person name="Davis C.M."/>
            <person name="Simpson J.R."/>
            <person name="Lauterbach L."/>
            <person name="Steele A.D."/>
            <person name="Gui C."/>
            <person name="Meng S."/>
            <person name="Li G."/>
            <person name="Viehrig K."/>
            <person name="Ye F."/>
            <person name="Su P."/>
            <person name="Kiefer A.F."/>
            <person name="Nichols A."/>
            <person name="Cepeda A.J."/>
            <person name="Yan W."/>
            <person name="Fan B."/>
            <person name="Jiang Y."/>
            <person name="Adhikari A."/>
            <person name="Zheng C.-J."/>
            <person name="Schuster L."/>
            <person name="Cowan T.M."/>
            <person name="Smanski M.J."/>
            <person name="Chevrette M.G."/>
            <person name="De Carvalho L.P.S."/>
            <person name="Shen B."/>
        </authorList>
    </citation>
    <scope>NUCLEOTIDE SEQUENCE [LARGE SCALE GENOMIC DNA]</scope>
    <source>
        <strain evidence="1 2">NPDC019583</strain>
    </source>
</reference>
<dbReference type="RefSeq" id="WP_359784382.1">
    <property type="nucleotide sequence ID" value="NZ_JBEYBN010000001.1"/>
</dbReference>
<dbReference type="Proteomes" id="UP001550603">
    <property type="component" value="Unassembled WGS sequence"/>
</dbReference>
<evidence type="ECO:0000313" key="2">
    <source>
        <dbReference type="Proteomes" id="UP001550603"/>
    </source>
</evidence>
<protein>
    <submittedName>
        <fullName evidence="1">Uncharacterized protein</fullName>
    </submittedName>
</protein>
<dbReference type="EMBL" id="JBEYBN010000001">
    <property type="protein sequence ID" value="MEU2264994.1"/>
    <property type="molecule type" value="Genomic_DNA"/>
</dbReference>